<evidence type="ECO:0000256" key="6">
    <source>
        <dbReference type="ARBA" id="ARBA00023179"/>
    </source>
</evidence>
<evidence type="ECO:0000259" key="7">
    <source>
        <dbReference type="PROSITE" id="PS50222"/>
    </source>
</evidence>
<dbReference type="PROSITE" id="PS00018">
    <property type="entry name" value="EF_HAND_1"/>
    <property type="match status" value="1"/>
</dbReference>
<evidence type="ECO:0000256" key="4">
    <source>
        <dbReference type="ARBA" id="ARBA00023123"/>
    </source>
</evidence>
<organism evidence="8 9">
    <name type="scientific">Mesocestoides corti</name>
    <name type="common">Flatworm</name>
    <dbReference type="NCBI Taxonomy" id="53468"/>
    <lineage>
        <taxon>Eukaryota</taxon>
        <taxon>Metazoa</taxon>
        <taxon>Spiralia</taxon>
        <taxon>Lophotrochozoa</taxon>
        <taxon>Platyhelminthes</taxon>
        <taxon>Cestoda</taxon>
        <taxon>Eucestoda</taxon>
        <taxon>Cyclophyllidea</taxon>
        <taxon>Mesocestoididae</taxon>
        <taxon>Mesocestoides</taxon>
    </lineage>
</organism>
<keyword evidence="6" id="KW-0514">Muscle protein</keyword>
<dbReference type="PANTHER" id="PTHR23049">
    <property type="entry name" value="MYOSIN REGULATORY LIGHT CHAIN 2"/>
    <property type="match status" value="1"/>
</dbReference>
<name>A0A0R3UEX9_MESCO</name>
<keyword evidence="9" id="KW-1185">Reference proteome</keyword>
<keyword evidence="5" id="KW-0505">Motor protein</keyword>
<dbReference type="InterPro" id="IPR050403">
    <property type="entry name" value="Myosin_RLC"/>
</dbReference>
<keyword evidence="3" id="KW-0106">Calcium</keyword>
<accession>A0A0R3UEX9</accession>
<evidence type="ECO:0000256" key="3">
    <source>
        <dbReference type="ARBA" id="ARBA00022837"/>
    </source>
</evidence>
<keyword evidence="2" id="KW-0677">Repeat</keyword>
<evidence type="ECO:0000313" key="9">
    <source>
        <dbReference type="Proteomes" id="UP000267029"/>
    </source>
</evidence>
<dbReference type="InterPro" id="IPR002048">
    <property type="entry name" value="EF_hand_dom"/>
</dbReference>
<proteinExistence type="predicted"/>
<dbReference type="Proteomes" id="UP000267029">
    <property type="component" value="Unassembled WGS sequence"/>
</dbReference>
<dbReference type="InterPro" id="IPR011992">
    <property type="entry name" value="EF-hand-dom_pair"/>
</dbReference>
<protein>
    <recommendedName>
        <fullName evidence="7">EF-hand domain-containing protein</fullName>
    </recommendedName>
</protein>
<sequence length="216" mass="24730">MASTKTKKRVRSRTQRYTSNVFSMFTEAQINEFKEAFSLIDGSKDGIIDQGDLEEVFRSMGKNPTEAYLEEMLKQAPGCINFTMFLTLFGEKMMGCDPEDTILNAFAQFDPNNKDMLVRSTRPYVSGQVVCVDFVFSVVSSKLIGNLFPPFPSGVINEERLRELMTTMGDRWTDEKVDELFHGAPIQDGEFNYREFTKMIIHGQQDDEDQNHPMAR</sequence>
<evidence type="ECO:0000256" key="5">
    <source>
        <dbReference type="ARBA" id="ARBA00023175"/>
    </source>
</evidence>
<gene>
    <name evidence="8" type="ORF">MCOS_LOCUS5609</name>
</gene>
<dbReference type="FunFam" id="1.10.238.10:FF:000007">
    <property type="entry name" value="Putative myosin regulatory light chain sqh"/>
    <property type="match status" value="1"/>
</dbReference>
<evidence type="ECO:0000256" key="1">
    <source>
        <dbReference type="ARBA" id="ARBA00022723"/>
    </source>
</evidence>
<dbReference type="PROSITE" id="PS50222">
    <property type="entry name" value="EF_HAND_2"/>
    <property type="match status" value="1"/>
</dbReference>
<dbReference type="OrthoDB" id="429467at2759"/>
<dbReference type="AlphaFoldDB" id="A0A0R3UEX9"/>
<keyword evidence="4" id="KW-0518">Myosin</keyword>
<dbReference type="GO" id="GO:0016459">
    <property type="term" value="C:myosin complex"/>
    <property type="evidence" value="ECO:0007669"/>
    <property type="project" value="UniProtKB-KW"/>
</dbReference>
<dbReference type="STRING" id="53468.A0A0R3UEX9"/>
<feature type="domain" description="EF-hand" evidence="7">
    <location>
        <begin position="28"/>
        <end position="63"/>
    </location>
</feature>
<keyword evidence="1" id="KW-0479">Metal-binding</keyword>
<evidence type="ECO:0000313" key="8">
    <source>
        <dbReference type="EMBL" id="VDD79606.1"/>
    </source>
</evidence>
<dbReference type="GO" id="GO:0005509">
    <property type="term" value="F:calcium ion binding"/>
    <property type="evidence" value="ECO:0007669"/>
    <property type="project" value="InterPro"/>
</dbReference>
<dbReference type="InterPro" id="IPR018247">
    <property type="entry name" value="EF_Hand_1_Ca_BS"/>
</dbReference>
<dbReference type="SUPFAM" id="SSF47473">
    <property type="entry name" value="EF-hand"/>
    <property type="match status" value="1"/>
</dbReference>
<dbReference type="CDD" id="cd00051">
    <property type="entry name" value="EFh"/>
    <property type="match status" value="1"/>
</dbReference>
<evidence type="ECO:0000256" key="2">
    <source>
        <dbReference type="ARBA" id="ARBA00022737"/>
    </source>
</evidence>
<reference evidence="8 9" key="1">
    <citation type="submission" date="2018-10" db="EMBL/GenBank/DDBJ databases">
        <authorList>
            <consortium name="Pathogen Informatics"/>
        </authorList>
    </citation>
    <scope>NUCLEOTIDE SEQUENCE [LARGE SCALE GENOMIC DNA]</scope>
</reference>
<dbReference type="Gene3D" id="1.10.238.10">
    <property type="entry name" value="EF-hand"/>
    <property type="match status" value="2"/>
</dbReference>
<dbReference type="EMBL" id="UXSR01005203">
    <property type="protein sequence ID" value="VDD79606.1"/>
    <property type="molecule type" value="Genomic_DNA"/>
</dbReference>